<dbReference type="RefSeq" id="WP_107289318.1">
    <property type="nucleotide sequence ID" value="NZ_PYNF01000003.1"/>
</dbReference>
<organism evidence="1 2">
    <name type="scientific">Photobacterium kishitanii</name>
    <dbReference type="NCBI Taxonomy" id="318456"/>
    <lineage>
        <taxon>Bacteria</taxon>
        <taxon>Pseudomonadati</taxon>
        <taxon>Pseudomonadota</taxon>
        <taxon>Gammaproteobacteria</taxon>
        <taxon>Vibrionales</taxon>
        <taxon>Vibrionaceae</taxon>
        <taxon>Photobacterium</taxon>
    </lineage>
</organism>
<proteinExistence type="predicted"/>
<evidence type="ECO:0000313" key="2">
    <source>
        <dbReference type="Proteomes" id="UP000241426"/>
    </source>
</evidence>
<accession>A0A2T3KLW4</accession>
<comment type="caution">
    <text evidence="1">The sequence shown here is derived from an EMBL/GenBank/DDBJ whole genome shotgun (WGS) entry which is preliminary data.</text>
</comment>
<dbReference type="EMBL" id="PYNF01000003">
    <property type="protein sequence ID" value="PSV00688.1"/>
    <property type="molecule type" value="Genomic_DNA"/>
</dbReference>
<dbReference type="Proteomes" id="UP000241426">
    <property type="component" value="Unassembled WGS sequence"/>
</dbReference>
<evidence type="ECO:0000313" key="1">
    <source>
        <dbReference type="EMBL" id="PSV00688.1"/>
    </source>
</evidence>
<sequence length="185" mass="20999">MFLPQKDISPDFKTNKNDSRIAKKLIRLEGTPRAIIEFDKHKSKLSDYGYWFLLSTSWVSYTGFSDLKMWKRLFSANRPLKDTSVMKPSELSALNDLPSELLVYRAKRIGEEDWIAYTLSPKIAGIMASSRGTGVVHKYKVHKADITALFLRRGEQEVIITDKNKVTPIGTISVAINETQECNNG</sequence>
<dbReference type="AlphaFoldDB" id="A0A2T3KLW4"/>
<name>A0A2T3KLW4_9GAMM</name>
<gene>
    <name evidence="1" type="ORF">C9J27_05985</name>
</gene>
<reference evidence="1 2" key="1">
    <citation type="submission" date="2018-01" db="EMBL/GenBank/DDBJ databases">
        <title>Whole genome sequencing of Histamine producing bacteria.</title>
        <authorList>
            <person name="Butler K."/>
        </authorList>
    </citation>
    <scope>NUCLEOTIDE SEQUENCE [LARGE SCALE GENOMIC DNA]</scope>
    <source>
        <strain evidence="1 2">FS-7.2</strain>
    </source>
</reference>
<protein>
    <submittedName>
        <fullName evidence="1">Uncharacterized protein</fullName>
    </submittedName>
</protein>